<dbReference type="EMBL" id="BAAAUX010000006">
    <property type="protein sequence ID" value="GAA2780478.1"/>
    <property type="molecule type" value="Genomic_DNA"/>
</dbReference>
<comment type="caution">
    <text evidence="1">The sequence shown here is derived from an EMBL/GenBank/DDBJ whole genome shotgun (WGS) entry which is preliminary data.</text>
</comment>
<gene>
    <name evidence="1" type="ORF">GCM10010470_12810</name>
</gene>
<evidence type="ECO:0000313" key="2">
    <source>
        <dbReference type="Proteomes" id="UP001500979"/>
    </source>
</evidence>
<accession>A0ABN3V7A3</accession>
<evidence type="ECO:0000313" key="1">
    <source>
        <dbReference type="EMBL" id="GAA2780478.1"/>
    </source>
</evidence>
<reference evidence="1 2" key="1">
    <citation type="journal article" date="2019" name="Int. J. Syst. Evol. Microbiol.">
        <title>The Global Catalogue of Microorganisms (GCM) 10K type strain sequencing project: providing services to taxonomists for standard genome sequencing and annotation.</title>
        <authorList>
            <consortium name="The Broad Institute Genomics Platform"/>
            <consortium name="The Broad Institute Genome Sequencing Center for Infectious Disease"/>
            <person name="Wu L."/>
            <person name="Ma J."/>
        </authorList>
    </citation>
    <scope>NUCLEOTIDE SEQUENCE [LARGE SCALE GENOMIC DNA]</scope>
    <source>
        <strain evidence="1 2">JCM 9383</strain>
    </source>
</reference>
<keyword evidence="2" id="KW-1185">Reference proteome</keyword>
<name>A0ABN3V7A3_9PSEU</name>
<proteinExistence type="predicted"/>
<sequence length="106" mass="11061">MCAPFLVVVPAREPLAVEPGEPVGGVAETVLGGDAELARRAAEVAQAFVLLPGQVGELVRGEQAQDLVAHHSSSLSRAFSAFRDRLSRVLTASTSTQRIPAISAVE</sequence>
<dbReference type="Proteomes" id="UP001500979">
    <property type="component" value="Unassembled WGS sequence"/>
</dbReference>
<organism evidence="1 2">
    <name type="scientific">Saccharopolyspora taberi</name>
    <dbReference type="NCBI Taxonomy" id="60895"/>
    <lineage>
        <taxon>Bacteria</taxon>
        <taxon>Bacillati</taxon>
        <taxon>Actinomycetota</taxon>
        <taxon>Actinomycetes</taxon>
        <taxon>Pseudonocardiales</taxon>
        <taxon>Pseudonocardiaceae</taxon>
        <taxon>Saccharopolyspora</taxon>
    </lineage>
</organism>
<protein>
    <submittedName>
        <fullName evidence="1">Uncharacterized protein</fullName>
    </submittedName>
</protein>